<keyword evidence="2" id="KW-0812">Transmembrane</keyword>
<keyword evidence="2" id="KW-0472">Membrane</keyword>
<feature type="transmembrane region" description="Helical" evidence="2">
    <location>
        <begin position="115"/>
        <end position="137"/>
    </location>
</feature>
<dbReference type="AlphaFoldDB" id="A0A255EG40"/>
<dbReference type="EMBL" id="NMVI01000005">
    <property type="protein sequence ID" value="OYN90499.1"/>
    <property type="molecule type" value="Genomic_DNA"/>
</dbReference>
<dbReference type="Pfam" id="PF20990">
    <property type="entry name" value="DUF2207_C"/>
    <property type="match status" value="1"/>
</dbReference>
<evidence type="ECO:0000313" key="5">
    <source>
        <dbReference type="Proteomes" id="UP000216533"/>
    </source>
</evidence>
<accession>A0A255EG40</accession>
<name>A0A255EG40_9ACTN</name>
<proteinExistence type="predicted"/>
<evidence type="ECO:0000259" key="3">
    <source>
        <dbReference type="Pfam" id="PF20990"/>
    </source>
</evidence>
<feature type="domain" description="Predicted membrane protein YciQ-like C-terminal" evidence="3">
    <location>
        <begin position="262"/>
        <end position="390"/>
    </location>
</feature>
<organism evidence="4 5">
    <name type="scientific">Parenemella sanctibonifatiensis</name>
    <dbReference type="NCBI Taxonomy" id="2016505"/>
    <lineage>
        <taxon>Bacteria</taxon>
        <taxon>Bacillati</taxon>
        <taxon>Actinomycetota</taxon>
        <taxon>Actinomycetes</taxon>
        <taxon>Propionibacteriales</taxon>
        <taxon>Propionibacteriaceae</taxon>
        <taxon>Parenemella</taxon>
    </lineage>
</organism>
<feature type="transmembrane region" description="Helical" evidence="2">
    <location>
        <begin position="261"/>
        <end position="282"/>
    </location>
</feature>
<feature type="region of interest" description="Disordered" evidence="1">
    <location>
        <begin position="444"/>
        <end position="463"/>
    </location>
</feature>
<evidence type="ECO:0000256" key="1">
    <source>
        <dbReference type="SAM" id="MobiDB-lite"/>
    </source>
</evidence>
<dbReference type="RefSeq" id="WP_094449592.1">
    <property type="nucleotide sequence ID" value="NZ_NMVI01000005.1"/>
</dbReference>
<protein>
    <recommendedName>
        <fullName evidence="3">Predicted membrane protein YciQ-like C-terminal domain-containing protein</fullName>
    </recommendedName>
</protein>
<dbReference type="InterPro" id="IPR048389">
    <property type="entry name" value="YciQ-like_C"/>
</dbReference>
<evidence type="ECO:0000313" key="4">
    <source>
        <dbReference type="EMBL" id="OYN90499.1"/>
    </source>
</evidence>
<gene>
    <name evidence="4" type="ORF">CGZ92_01320</name>
</gene>
<reference evidence="4 5" key="1">
    <citation type="submission" date="2017-07" db="EMBL/GenBank/DDBJ databases">
        <title>Draft whole genome sequences of clinical Proprionibacteriaceae strains.</title>
        <authorList>
            <person name="Bernier A.-M."/>
            <person name="Bernard K."/>
            <person name="Domingo M.-C."/>
        </authorList>
    </citation>
    <scope>NUCLEOTIDE SEQUENCE [LARGE SCALE GENOMIC DNA]</scope>
    <source>
        <strain evidence="4 5">NML 160184</strain>
    </source>
</reference>
<comment type="caution">
    <text evidence="4">The sequence shown here is derived from an EMBL/GenBank/DDBJ whole genome shotgun (WGS) entry which is preliminary data.</text>
</comment>
<evidence type="ECO:0000256" key="2">
    <source>
        <dbReference type="SAM" id="Phobius"/>
    </source>
</evidence>
<keyword evidence="2" id="KW-1133">Transmembrane helix</keyword>
<sequence length="463" mass="50062">MDHRILAGRRRFRPQQQRHDTNDQLYWQVAPAEMPVPLGEVTARVEVAPDLMGALDGRTRCLIGASYDDTECELTQDGTAFSAAATFDEAREGMTFVLGFHEGTFQRPWIPHEHFWSYNAVGLGMLVGTAGVVWAWIRSARGMRKPSRGTVVAPQVRPPKKLGLRVAGTVVNAKPANITAAEVLGLAITGSLTVSEKDDTIILERTADPSGEAYALGLRHFHEGLRRTTEIPLVGRSEGLRGAVRASAHEAKRQAKPYLRWNPWPSVLLAVLAALVVLAFVFQGSDFRTDNPPAVTLLVVAPLIIFIPVAAVFWAARATRLTREGKEVLRDLAGLRWLIEMSEAERLRWLQSPDTAPRERIGGDEREVLRLYETLLPWAALFGHQHEWSDLLRNHAAAADLPDVDYGWTTTLTMPAWDTGLAAVGTGSTLDSGGSGGGSYDGGGFSGGSDVGGGGGGGGGSFD</sequence>
<feature type="transmembrane region" description="Helical" evidence="2">
    <location>
        <begin position="294"/>
        <end position="316"/>
    </location>
</feature>
<dbReference type="Proteomes" id="UP000216533">
    <property type="component" value="Unassembled WGS sequence"/>
</dbReference>